<dbReference type="GO" id="GO:0000976">
    <property type="term" value="F:transcription cis-regulatory region binding"/>
    <property type="evidence" value="ECO:0007669"/>
    <property type="project" value="TreeGrafter"/>
</dbReference>
<evidence type="ECO:0000259" key="5">
    <source>
        <dbReference type="PROSITE" id="PS50931"/>
    </source>
</evidence>
<name>A0A076PMR2_COMTE</name>
<evidence type="ECO:0000256" key="4">
    <source>
        <dbReference type="ARBA" id="ARBA00023163"/>
    </source>
</evidence>
<dbReference type="GO" id="GO:0003700">
    <property type="term" value="F:DNA-binding transcription factor activity"/>
    <property type="evidence" value="ECO:0007669"/>
    <property type="project" value="InterPro"/>
</dbReference>
<dbReference type="PROSITE" id="PS50931">
    <property type="entry name" value="HTH_LYSR"/>
    <property type="match status" value="1"/>
</dbReference>
<dbReference type="SUPFAM" id="SSF53850">
    <property type="entry name" value="Periplasmic binding protein-like II"/>
    <property type="match status" value="1"/>
</dbReference>
<keyword evidence="4" id="KW-0804">Transcription</keyword>
<dbReference type="HOGENOM" id="CLU_039613_6_1_4"/>
<dbReference type="Gene3D" id="1.10.10.10">
    <property type="entry name" value="Winged helix-like DNA-binding domain superfamily/Winged helix DNA-binding domain"/>
    <property type="match status" value="1"/>
</dbReference>
<dbReference type="SUPFAM" id="SSF46785">
    <property type="entry name" value="Winged helix' DNA-binding domain"/>
    <property type="match status" value="1"/>
</dbReference>
<proteinExistence type="inferred from homology"/>
<evidence type="ECO:0000256" key="2">
    <source>
        <dbReference type="ARBA" id="ARBA00023015"/>
    </source>
</evidence>
<evidence type="ECO:0000313" key="7">
    <source>
        <dbReference type="Proteomes" id="UP000028782"/>
    </source>
</evidence>
<dbReference type="KEGG" id="ctes:O987_20225"/>
<accession>A0A076PMR2</accession>
<dbReference type="PRINTS" id="PR00039">
    <property type="entry name" value="HTHLYSR"/>
</dbReference>
<dbReference type="AlphaFoldDB" id="A0A076PMR2"/>
<comment type="similarity">
    <text evidence="1">Belongs to the LysR transcriptional regulatory family.</text>
</comment>
<protein>
    <submittedName>
        <fullName evidence="6">LysR family transcriptional regulator</fullName>
    </submittedName>
</protein>
<keyword evidence="3" id="KW-0238">DNA-binding</keyword>
<dbReference type="Gene3D" id="3.40.190.290">
    <property type="match status" value="1"/>
</dbReference>
<organism evidence="6 7">
    <name type="scientific">Comamonas testosteroni TK102</name>
    <dbReference type="NCBI Taxonomy" id="1392005"/>
    <lineage>
        <taxon>Bacteria</taxon>
        <taxon>Pseudomonadati</taxon>
        <taxon>Pseudomonadota</taxon>
        <taxon>Betaproteobacteria</taxon>
        <taxon>Burkholderiales</taxon>
        <taxon>Comamonadaceae</taxon>
        <taxon>Comamonas</taxon>
    </lineage>
</organism>
<dbReference type="Proteomes" id="UP000028782">
    <property type="component" value="Chromosome"/>
</dbReference>
<dbReference type="EMBL" id="CP006704">
    <property type="protein sequence ID" value="AIJ48139.1"/>
    <property type="molecule type" value="Genomic_DNA"/>
</dbReference>
<dbReference type="Pfam" id="PF00126">
    <property type="entry name" value="HTH_1"/>
    <property type="match status" value="1"/>
</dbReference>
<dbReference type="Pfam" id="PF03466">
    <property type="entry name" value="LysR_substrate"/>
    <property type="match status" value="1"/>
</dbReference>
<evidence type="ECO:0000313" key="6">
    <source>
        <dbReference type="EMBL" id="AIJ48139.1"/>
    </source>
</evidence>
<dbReference type="CDD" id="cd05466">
    <property type="entry name" value="PBP2_LTTR_substrate"/>
    <property type="match status" value="1"/>
</dbReference>
<dbReference type="InterPro" id="IPR036388">
    <property type="entry name" value="WH-like_DNA-bd_sf"/>
</dbReference>
<dbReference type="InterPro" id="IPR036390">
    <property type="entry name" value="WH_DNA-bd_sf"/>
</dbReference>
<sequence>MSTARYRAFIAVAQQGSLSAAARALGLSQPTISSQIATLERQSQIELFHRQGYRMTLTGAGHRLMTLAQKLLALEAETEFFLRDSGQLNQGELKIGAVGPFHVIEMVAAYSARHPGMKLSIRMGNSQQVLHDLENYTTDVAVLAGLYDRPELLAREYARHAIILFAHVDHPLARREQVELAELHGLPLLLREQGSTTRTAIEKALQAAGVKPRTQLEIGSREAIREAVARGLGIGAVSEAEFIADPRFRPVRIAGDPASTTTYVYCMKERSESLLVRSFLKAIEDSGGPDLPAVRQTAPKPLIAPTAKKLA</sequence>
<dbReference type="PANTHER" id="PTHR30126:SF94">
    <property type="entry name" value="LYSR FAMILY TRANSCRIPTIONAL REGULATOR"/>
    <property type="match status" value="1"/>
</dbReference>
<keyword evidence="2" id="KW-0805">Transcription regulation</keyword>
<dbReference type="PANTHER" id="PTHR30126">
    <property type="entry name" value="HTH-TYPE TRANSCRIPTIONAL REGULATOR"/>
    <property type="match status" value="1"/>
</dbReference>
<evidence type="ECO:0000256" key="1">
    <source>
        <dbReference type="ARBA" id="ARBA00009437"/>
    </source>
</evidence>
<gene>
    <name evidence="6" type="ORF">O987_20225</name>
</gene>
<dbReference type="InterPro" id="IPR005119">
    <property type="entry name" value="LysR_subst-bd"/>
</dbReference>
<feature type="domain" description="HTH lysR-type" evidence="5">
    <location>
        <begin position="1"/>
        <end position="58"/>
    </location>
</feature>
<dbReference type="RefSeq" id="WP_043374184.1">
    <property type="nucleotide sequence ID" value="NZ_CP006704.1"/>
</dbReference>
<reference evidence="6 7" key="1">
    <citation type="journal article" date="2014" name="Genome Announc.">
        <title>Complete Genome Sequence of Polychlorinated Biphenyl Degrader Comamonas testosteroni TK102 (NBRC 109938).</title>
        <authorList>
            <person name="Fukuda K."/>
            <person name="Hosoyama A."/>
            <person name="Tsuchikane K."/>
            <person name="Ohji S."/>
            <person name="Yamazoe A."/>
            <person name="Fujita N."/>
            <person name="Shintani M."/>
            <person name="Kimbara K."/>
        </authorList>
    </citation>
    <scope>NUCLEOTIDE SEQUENCE [LARGE SCALE GENOMIC DNA]</scope>
    <source>
        <strain evidence="6">TK102</strain>
    </source>
</reference>
<evidence type="ECO:0000256" key="3">
    <source>
        <dbReference type="ARBA" id="ARBA00023125"/>
    </source>
</evidence>
<dbReference type="InterPro" id="IPR000847">
    <property type="entry name" value="LysR_HTH_N"/>
</dbReference>